<comment type="catalytic activity">
    <reaction evidence="15">
        <text>L-tyrosyl-[protein] + ATP = O-phospho-L-tyrosyl-[protein] + ADP + H(+)</text>
        <dbReference type="Rhea" id="RHEA:10596"/>
        <dbReference type="Rhea" id="RHEA-COMP:10136"/>
        <dbReference type="Rhea" id="RHEA-COMP:20101"/>
        <dbReference type="ChEBI" id="CHEBI:15378"/>
        <dbReference type="ChEBI" id="CHEBI:30616"/>
        <dbReference type="ChEBI" id="CHEBI:46858"/>
        <dbReference type="ChEBI" id="CHEBI:61978"/>
        <dbReference type="ChEBI" id="CHEBI:456216"/>
        <dbReference type="EC" id="2.7.10.2"/>
    </reaction>
</comment>
<keyword evidence="6" id="KW-0997">Cell inner membrane</keyword>
<dbReference type="PANTHER" id="PTHR32309">
    <property type="entry name" value="TYROSINE-PROTEIN KINASE"/>
    <property type="match status" value="1"/>
</dbReference>
<evidence type="ECO:0000259" key="19">
    <source>
        <dbReference type="Pfam" id="PF13614"/>
    </source>
</evidence>
<keyword evidence="22" id="KW-1185">Reference proteome</keyword>
<keyword evidence="7" id="KW-0808">Transferase</keyword>
<dbReference type="GO" id="GO:0042802">
    <property type="term" value="F:identical protein binding"/>
    <property type="evidence" value="ECO:0007669"/>
    <property type="project" value="UniProtKB-ARBA"/>
</dbReference>
<dbReference type="InterPro" id="IPR005702">
    <property type="entry name" value="Wzc-like_C"/>
</dbReference>
<dbReference type="GO" id="GO:0005524">
    <property type="term" value="F:ATP binding"/>
    <property type="evidence" value="ECO:0007669"/>
    <property type="project" value="UniProtKB-KW"/>
</dbReference>
<feature type="transmembrane region" description="Helical" evidence="17">
    <location>
        <begin position="26"/>
        <end position="47"/>
    </location>
</feature>
<evidence type="ECO:0000256" key="11">
    <source>
        <dbReference type="ARBA" id="ARBA00022840"/>
    </source>
</evidence>
<evidence type="ECO:0000259" key="18">
    <source>
        <dbReference type="Pfam" id="PF02706"/>
    </source>
</evidence>
<dbReference type="FunFam" id="3.40.50.300:FF:000527">
    <property type="entry name" value="Tyrosine-protein kinase etk"/>
    <property type="match status" value="1"/>
</dbReference>
<evidence type="ECO:0000256" key="2">
    <source>
        <dbReference type="ARBA" id="ARBA00007316"/>
    </source>
</evidence>
<dbReference type="RefSeq" id="WP_185957579.1">
    <property type="nucleotide sequence ID" value="NZ_FXTB01000010.1"/>
</dbReference>
<comment type="similarity">
    <text evidence="2">Belongs to the CpsD/CapB family.</text>
</comment>
<reference evidence="21 22" key="1">
    <citation type="submission" date="2017-05" db="EMBL/GenBank/DDBJ databases">
        <authorList>
            <person name="Varghese N."/>
            <person name="Submissions S."/>
        </authorList>
    </citation>
    <scope>NUCLEOTIDE SEQUENCE [LARGE SCALE GENOMIC DNA]</scope>
    <source>
        <strain evidence="21 22">DSM 27040</strain>
    </source>
</reference>
<accession>A0A521EP94</accession>
<evidence type="ECO:0000256" key="15">
    <source>
        <dbReference type="ARBA" id="ARBA00051245"/>
    </source>
</evidence>
<feature type="coiled-coil region" evidence="16">
    <location>
        <begin position="420"/>
        <end position="454"/>
    </location>
</feature>
<keyword evidence="8 17" id="KW-0812">Transmembrane</keyword>
<evidence type="ECO:0000313" key="21">
    <source>
        <dbReference type="EMBL" id="SMO85736.1"/>
    </source>
</evidence>
<keyword evidence="10" id="KW-0418">Kinase</keyword>
<dbReference type="Pfam" id="PF13807">
    <property type="entry name" value="GNVR"/>
    <property type="match status" value="1"/>
</dbReference>
<keyword evidence="14" id="KW-0829">Tyrosine-protein kinase</keyword>
<sequence>MSIKNKVDQDNYVDIRKVFKHLLKNWIWFAVSLLLLCALAMASLKVLKPKYLVSSSIYIKDDKRLGGQKAAEFIQSFSMFDQKSNFKNEMLILNSSPLIRQTITALELETEYYAVGNFMRHEIYRDAPFLVLIDSMHNQIVDTYFDVVFKEDGKFTLSAKSKDYKTFNYSLGTGKPSTKEFELEKEFFQSAVIKGDDYHFKIYLNPEVNIKEIAGNRYSFKFLDREKLVRQYQSNLKVNPVNAEVSVVQLSLKLESAAKGVDFMKALMDLYLKKNLERKNHLASNTIAFINGQLDEISDSLSFAESNLEEFRSTNQVMDINTKAMRILERLQQLEIQKSTTERAYNYYEYLDDYFKEGDDYSKIVVPSSIGLNNATINEFIRDLLILSNQRNDLISRNQQKGPFFENLQIKIENLRNSIIDNISFSKESLKREVEKFQDQIRQLEKQVESLPKTERTLVGMERKFKLNDAIYTFLLEKRAEAQIAKAGNLPEHEIVEPARVLEKVFPNPKIHFLLALFLGLFIPAIVLVISNVADDRVKSEQELTEHFSDTPFVGSVVKSHEKESNLVVHDNPTSIIAETFRSIRTNLSFFNEAGKHQTILLTSCIAGEGKSFVANNLAVSMANLGKKTVVIGFDLRKSGQFQGFKHNAKIGLSSYYLKDKSLEDIVYNTGIENLHFIAPGLVPPNPLELIGSGLTGELFDSLKTTYDCIIVDTPPIGVLSDGYMLMNYADVNLFVVREKFTNQKVLGNVISEVKQKGFKNIGLVLNASKLEGKKYRYDYYNAYNNPK</sequence>
<evidence type="ECO:0000256" key="4">
    <source>
        <dbReference type="ARBA" id="ARBA00011903"/>
    </source>
</evidence>
<dbReference type="Proteomes" id="UP000319040">
    <property type="component" value="Unassembled WGS sequence"/>
</dbReference>
<feature type="domain" description="Tyrosine-protein kinase G-rich" evidence="20">
    <location>
        <begin position="453"/>
        <end position="528"/>
    </location>
</feature>
<organism evidence="21 22">
    <name type="scientific">Saccharicrinis carchari</name>
    <dbReference type="NCBI Taxonomy" id="1168039"/>
    <lineage>
        <taxon>Bacteria</taxon>
        <taxon>Pseudomonadati</taxon>
        <taxon>Bacteroidota</taxon>
        <taxon>Bacteroidia</taxon>
        <taxon>Marinilabiliales</taxon>
        <taxon>Marinilabiliaceae</taxon>
        <taxon>Saccharicrinis</taxon>
    </lineage>
</organism>
<dbReference type="CDD" id="cd05387">
    <property type="entry name" value="BY-kinase"/>
    <property type="match status" value="1"/>
</dbReference>
<feature type="coiled-coil region" evidence="16">
    <location>
        <begin position="294"/>
        <end position="344"/>
    </location>
</feature>
<evidence type="ECO:0000256" key="13">
    <source>
        <dbReference type="ARBA" id="ARBA00023136"/>
    </source>
</evidence>
<keyword evidence="12 17" id="KW-1133">Transmembrane helix</keyword>
<dbReference type="Pfam" id="PF02706">
    <property type="entry name" value="Wzz"/>
    <property type="match status" value="1"/>
</dbReference>
<keyword evidence="16" id="KW-0175">Coiled coil</keyword>
<evidence type="ECO:0000256" key="5">
    <source>
        <dbReference type="ARBA" id="ARBA00022475"/>
    </source>
</evidence>
<gene>
    <name evidence="21" type="ORF">SAMN06265379_11037</name>
</gene>
<keyword evidence="5" id="KW-1003">Cell membrane</keyword>
<dbReference type="GO" id="GO:0004715">
    <property type="term" value="F:non-membrane spanning protein tyrosine kinase activity"/>
    <property type="evidence" value="ECO:0007669"/>
    <property type="project" value="UniProtKB-EC"/>
</dbReference>
<evidence type="ECO:0000256" key="17">
    <source>
        <dbReference type="SAM" id="Phobius"/>
    </source>
</evidence>
<evidence type="ECO:0000256" key="14">
    <source>
        <dbReference type="ARBA" id="ARBA00023137"/>
    </source>
</evidence>
<evidence type="ECO:0000259" key="20">
    <source>
        <dbReference type="Pfam" id="PF13807"/>
    </source>
</evidence>
<dbReference type="NCBIfam" id="TIGR01007">
    <property type="entry name" value="eps_fam"/>
    <property type="match status" value="1"/>
</dbReference>
<dbReference type="InterPro" id="IPR027417">
    <property type="entry name" value="P-loop_NTPase"/>
</dbReference>
<dbReference type="InterPro" id="IPR003856">
    <property type="entry name" value="LPS_length_determ_N"/>
</dbReference>
<comment type="subcellular location">
    <subcellularLocation>
        <location evidence="1">Cell inner membrane</location>
        <topology evidence="1">Multi-pass membrane protein</topology>
    </subcellularLocation>
</comment>
<evidence type="ECO:0000256" key="8">
    <source>
        <dbReference type="ARBA" id="ARBA00022692"/>
    </source>
</evidence>
<dbReference type="GO" id="GO:0005886">
    <property type="term" value="C:plasma membrane"/>
    <property type="evidence" value="ECO:0007669"/>
    <property type="project" value="UniProtKB-SubCell"/>
</dbReference>
<dbReference type="Pfam" id="PF13614">
    <property type="entry name" value="AAA_31"/>
    <property type="match status" value="1"/>
</dbReference>
<feature type="domain" description="AAA" evidence="19">
    <location>
        <begin position="607"/>
        <end position="739"/>
    </location>
</feature>
<dbReference type="PANTHER" id="PTHR32309:SF13">
    <property type="entry name" value="FERRIC ENTEROBACTIN TRANSPORT PROTEIN FEPE"/>
    <property type="match status" value="1"/>
</dbReference>
<dbReference type="AlphaFoldDB" id="A0A521EP94"/>
<dbReference type="Gene3D" id="3.40.50.300">
    <property type="entry name" value="P-loop containing nucleotide triphosphate hydrolases"/>
    <property type="match status" value="1"/>
</dbReference>
<keyword evidence="13 17" id="KW-0472">Membrane</keyword>
<evidence type="ECO:0000313" key="22">
    <source>
        <dbReference type="Proteomes" id="UP000319040"/>
    </source>
</evidence>
<dbReference type="InterPro" id="IPR025669">
    <property type="entry name" value="AAA_dom"/>
</dbReference>
<dbReference type="EMBL" id="FXTB01000010">
    <property type="protein sequence ID" value="SMO85736.1"/>
    <property type="molecule type" value="Genomic_DNA"/>
</dbReference>
<evidence type="ECO:0000256" key="16">
    <source>
        <dbReference type="SAM" id="Coils"/>
    </source>
</evidence>
<evidence type="ECO:0000256" key="10">
    <source>
        <dbReference type="ARBA" id="ARBA00022777"/>
    </source>
</evidence>
<comment type="similarity">
    <text evidence="3">Belongs to the etk/wzc family.</text>
</comment>
<dbReference type="InterPro" id="IPR032807">
    <property type="entry name" value="GNVR"/>
</dbReference>
<evidence type="ECO:0000256" key="12">
    <source>
        <dbReference type="ARBA" id="ARBA00022989"/>
    </source>
</evidence>
<keyword evidence="11" id="KW-0067">ATP-binding</keyword>
<name>A0A521EP94_SACCC</name>
<feature type="domain" description="Polysaccharide chain length determinant N-terminal" evidence="18">
    <location>
        <begin position="13"/>
        <end position="104"/>
    </location>
</feature>
<feature type="transmembrane region" description="Helical" evidence="17">
    <location>
        <begin position="513"/>
        <end position="534"/>
    </location>
</feature>
<evidence type="ECO:0000256" key="7">
    <source>
        <dbReference type="ARBA" id="ARBA00022679"/>
    </source>
</evidence>
<dbReference type="InterPro" id="IPR050445">
    <property type="entry name" value="Bact_polysacc_biosynth/exp"/>
</dbReference>
<dbReference type="SUPFAM" id="SSF52540">
    <property type="entry name" value="P-loop containing nucleoside triphosphate hydrolases"/>
    <property type="match status" value="1"/>
</dbReference>
<evidence type="ECO:0000256" key="1">
    <source>
        <dbReference type="ARBA" id="ARBA00004429"/>
    </source>
</evidence>
<keyword evidence="9" id="KW-0547">Nucleotide-binding</keyword>
<evidence type="ECO:0000256" key="3">
    <source>
        <dbReference type="ARBA" id="ARBA00008883"/>
    </source>
</evidence>
<dbReference type="EC" id="2.7.10.2" evidence="4"/>
<evidence type="ECO:0000256" key="9">
    <source>
        <dbReference type="ARBA" id="ARBA00022741"/>
    </source>
</evidence>
<evidence type="ECO:0000256" key="6">
    <source>
        <dbReference type="ARBA" id="ARBA00022519"/>
    </source>
</evidence>
<proteinExistence type="inferred from homology"/>
<protein>
    <recommendedName>
        <fullName evidence="4">non-specific protein-tyrosine kinase</fullName>
        <ecNumber evidence="4">2.7.10.2</ecNumber>
    </recommendedName>
</protein>